<dbReference type="Gramene" id="TraesPARA_EIv1.0_0825810.1">
    <property type="protein sequence ID" value="TraesPARA_EIv1.0_0825810.1.CDS1"/>
    <property type="gene ID" value="TraesPARA_EIv1.0_0825810"/>
</dbReference>
<evidence type="ECO:0000313" key="1">
    <source>
        <dbReference type="EnsemblPlants" id="TraesCS3A02G219700.1.cds1"/>
    </source>
</evidence>
<accession>A0A3B6EG58</accession>
<dbReference type="Gramene" id="TraesCAD_scaffold_023853_01G000100.1">
    <property type="protein sequence ID" value="TraesCAD_scaffold_023853_01G000100.1"/>
    <property type="gene ID" value="TraesCAD_scaffold_023853_01G000100"/>
</dbReference>
<dbReference type="Gramene" id="TraesCS3A03G0571300.1">
    <property type="protein sequence ID" value="TraesCS3A03G0571300.1.CDS1"/>
    <property type="gene ID" value="TraesCS3A03G0571300"/>
</dbReference>
<dbReference type="AlphaFoldDB" id="A0A3B6EG58"/>
<dbReference type="Gramene" id="TraesLAC3A03G01357270.1">
    <property type="protein sequence ID" value="TraesLAC3A03G01357270.1.CDS1"/>
    <property type="gene ID" value="TraesLAC3A03G01357270"/>
</dbReference>
<dbReference type="Gramene" id="TraesJAG3A03G01422240.1">
    <property type="protein sequence ID" value="TraesJAG3A03G01422240.1.CDS1"/>
    <property type="gene ID" value="TraesJAG3A03G01422240"/>
</dbReference>
<evidence type="ECO:0000313" key="2">
    <source>
        <dbReference type="Proteomes" id="UP000019116"/>
    </source>
</evidence>
<keyword evidence="2" id="KW-1185">Reference proteome</keyword>
<dbReference type="Gramene" id="TraesJUL3A03G01425320.1">
    <property type="protein sequence ID" value="TraesJUL3A03G01425320.1.CDS1"/>
    <property type="gene ID" value="TraesJUL3A03G01425320"/>
</dbReference>
<dbReference type="Gramene" id="TraesRN7A0100227100.1">
    <property type="protein sequence ID" value="TraesRN7A0100227100.1"/>
    <property type="gene ID" value="TraesRN7A0100227100"/>
</dbReference>
<dbReference type="Gramene" id="TraesARI3A03G01433880.1">
    <property type="protein sequence ID" value="TraesARI3A03G01433880.1.CDS1"/>
    <property type="gene ID" value="TraesARI3A03G01433880"/>
</dbReference>
<protein>
    <submittedName>
        <fullName evidence="1">Uncharacterized protein</fullName>
    </submittedName>
</protein>
<dbReference type="Gramene" id="TraesSTA3A03G01404550.1">
    <property type="protein sequence ID" value="TraesSTA3A03G01404550.1.CDS1"/>
    <property type="gene ID" value="TraesSTA3A03G01404550"/>
</dbReference>
<dbReference type="Gramene" id="TraesCLE_scaffold_049945_01G000100.1">
    <property type="protein sequence ID" value="TraesCLE_scaffold_049945_01G000100.1"/>
    <property type="gene ID" value="TraesCLE_scaffold_049945_01G000100"/>
</dbReference>
<dbReference type="Proteomes" id="UP000019116">
    <property type="component" value="Chromosome 3A"/>
</dbReference>
<dbReference type="Gramene" id="TraesWEE_scaffold_014532_01G000100.1">
    <property type="protein sequence ID" value="TraesWEE_scaffold_014532_01G000100.1"/>
    <property type="gene ID" value="TraesWEE_scaffold_014532_01G000100"/>
</dbReference>
<reference evidence="1" key="2">
    <citation type="submission" date="2018-10" db="UniProtKB">
        <authorList>
            <consortium name="EnsemblPlants"/>
        </authorList>
    </citation>
    <scope>IDENTIFICATION</scope>
</reference>
<dbReference type="Gramene" id="TraesLDM3A03G01413790.1">
    <property type="protein sequence ID" value="TraesLDM3A03G01413790.1.CDS1"/>
    <property type="gene ID" value="TraesLDM3A03G01413790"/>
</dbReference>
<sequence>MDAAHFEGGRGRARNRGEASVVEIDGDGAVAVVGKTTGWRGCGGLQLELEVVGDVHVGDEAPGHHPKRRGAWWP</sequence>
<proteinExistence type="predicted"/>
<name>A0A3B6EG58_WHEAT</name>
<dbReference type="Gramene" id="TraesNOR3A03G01433810.1">
    <property type="protein sequence ID" value="TraesNOR3A03G01433810.1.CDS1"/>
    <property type="gene ID" value="TraesNOR3A03G01433810"/>
</dbReference>
<dbReference type="Gramene" id="TraesSYM3A03G01435100.1">
    <property type="protein sequence ID" value="TraesSYM3A03G01435100.1.CDS1"/>
    <property type="gene ID" value="TraesSYM3A03G01435100"/>
</dbReference>
<reference evidence="1" key="1">
    <citation type="submission" date="2018-08" db="EMBL/GenBank/DDBJ databases">
        <authorList>
            <person name="Rossello M."/>
        </authorList>
    </citation>
    <scope>NUCLEOTIDE SEQUENCE [LARGE SCALE GENOMIC DNA]</scope>
    <source>
        <strain evidence="1">cv. Chinese Spring</strain>
    </source>
</reference>
<dbReference type="Gramene" id="TraesROB_scaffold_021182_01G000100.1">
    <property type="protein sequence ID" value="TraesROB_scaffold_021182_01G000100.1"/>
    <property type="gene ID" value="TraesROB_scaffold_021182_01G000100"/>
</dbReference>
<dbReference type="Gramene" id="TraesCS3A02G219700.1">
    <property type="protein sequence ID" value="TraesCS3A02G219700.1.cds1"/>
    <property type="gene ID" value="TraesCS3A02G219700"/>
</dbReference>
<dbReference type="Gramene" id="TraesMAC3A03G01410830.1">
    <property type="protein sequence ID" value="TraesMAC3A03G01410830.1.CDS1"/>
    <property type="gene ID" value="TraesMAC3A03G01410830"/>
</dbReference>
<organism evidence="1">
    <name type="scientific">Triticum aestivum</name>
    <name type="common">Wheat</name>
    <dbReference type="NCBI Taxonomy" id="4565"/>
    <lineage>
        <taxon>Eukaryota</taxon>
        <taxon>Viridiplantae</taxon>
        <taxon>Streptophyta</taxon>
        <taxon>Embryophyta</taxon>
        <taxon>Tracheophyta</taxon>
        <taxon>Spermatophyta</taxon>
        <taxon>Magnoliopsida</taxon>
        <taxon>Liliopsida</taxon>
        <taxon>Poales</taxon>
        <taxon>Poaceae</taxon>
        <taxon>BOP clade</taxon>
        <taxon>Pooideae</taxon>
        <taxon>Triticodae</taxon>
        <taxon>Triticeae</taxon>
        <taxon>Triticinae</taxon>
        <taxon>Triticum</taxon>
    </lineage>
</organism>
<dbReference type="EnsemblPlants" id="TraesCS3A02G219700.1">
    <property type="protein sequence ID" value="TraesCS3A02G219700.1.cds1"/>
    <property type="gene ID" value="TraesCS3A02G219700"/>
</dbReference>